<organism evidence="2 3">
    <name type="scientific">Dyadobacter pollutisoli</name>
    <dbReference type="NCBI Taxonomy" id="2910158"/>
    <lineage>
        <taxon>Bacteria</taxon>
        <taxon>Pseudomonadati</taxon>
        <taxon>Bacteroidota</taxon>
        <taxon>Cytophagia</taxon>
        <taxon>Cytophagales</taxon>
        <taxon>Spirosomataceae</taxon>
        <taxon>Dyadobacter</taxon>
    </lineage>
</organism>
<dbReference type="AlphaFoldDB" id="A0A9E8NG37"/>
<keyword evidence="2" id="KW-0808">Transferase</keyword>
<gene>
    <name evidence="2" type="ORF">ON006_05715</name>
</gene>
<dbReference type="InterPro" id="IPR029063">
    <property type="entry name" value="SAM-dependent_MTases_sf"/>
</dbReference>
<dbReference type="PANTHER" id="PTHR12843">
    <property type="entry name" value="PROTEIN-LYSINE N-METHYLTRANSFERASE METTL10"/>
    <property type="match status" value="1"/>
</dbReference>
<sequence length="206" mass="23401">MNDQLKKHWEDVYHTKSPYEVSWTEPKPERSLKLIHNTQAPKNSPIIDIGGGDSLLVDYLLDEGYSDITVLDISAKAIERAKNRLGEKAAKITWLVSDILHFEPEKQYSVWHDRATFHFLTTVDRKSKYRYLVENAVADGHLIMGTFSLSGPGQCSGLAVCQYDISALADVFKGSFEVKSHFYADHLTPFQTSQNFLFADFIKVNN</sequence>
<protein>
    <submittedName>
        <fullName evidence="2">Class I SAM-dependent methyltransferase</fullName>
    </submittedName>
</protein>
<reference evidence="2" key="1">
    <citation type="submission" date="2022-11" db="EMBL/GenBank/DDBJ databases">
        <title>Dyadobacter pollutisoli sp. nov., isolated from plastic dumped soil.</title>
        <authorList>
            <person name="Kim J.M."/>
            <person name="Kim K.R."/>
            <person name="Lee J.K."/>
            <person name="Hao L."/>
            <person name="Jeon C.O."/>
        </authorList>
    </citation>
    <scope>NUCLEOTIDE SEQUENCE</scope>
    <source>
        <strain evidence="2">U1</strain>
    </source>
</reference>
<dbReference type="RefSeq" id="WP_244819440.1">
    <property type="nucleotide sequence ID" value="NZ_CP112998.1"/>
</dbReference>
<evidence type="ECO:0000313" key="2">
    <source>
        <dbReference type="EMBL" id="WAC13449.1"/>
    </source>
</evidence>
<dbReference type="Gene3D" id="3.40.50.150">
    <property type="entry name" value="Vaccinia Virus protein VP39"/>
    <property type="match status" value="1"/>
</dbReference>
<keyword evidence="2" id="KW-0489">Methyltransferase</keyword>
<dbReference type="SUPFAM" id="SSF53335">
    <property type="entry name" value="S-adenosyl-L-methionine-dependent methyltransferases"/>
    <property type="match status" value="1"/>
</dbReference>
<keyword evidence="3" id="KW-1185">Reference proteome</keyword>
<feature type="domain" description="Methyltransferase" evidence="1">
    <location>
        <begin position="46"/>
        <end position="126"/>
    </location>
</feature>
<name>A0A9E8NG37_9BACT</name>
<evidence type="ECO:0000259" key="1">
    <source>
        <dbReference type="Pfam" id="PF13649"/>
    </source>
</evidence>
<dbReference type="InterPro" id="IPR041698">
    <property type="entry name" value="Methyltransf_25"/>
</dbReference>
<dbReference type="KEGG" id="dpf:ON006_05715"/>
<evidence type="ECO:0000313" key="3">
    <source>
        <dbReference type="Proteomes" id="UP001164653"/>
    </source>
</evidence>
<dbReference type="Pfam" id="PF13649">
    <property type="entry name" value="Methyltransf_25"/>
    <property type="match status" value="1"/>
</dbReference>
<dbReference type="PANTHER" id="PTHR12843:SF5">
    <property type="entry name" value="EEF1A LYSINE METHYLTRANSFERASE 2"/>
    <property type="match status" value="1"/>
</dbReference>
<accession>A0A9E8NG37</accession>
<dbReference type="CDD" id="cd02440">
    <property type="entry name" value="AdoMet_MTases"/>
    <property type="match status" value="1"/>
</dbReference>
<dbReference type="GO" id="GO:0032259">
    <property type="term" value="P:methylation"/>
    <property type="evidence" value="ECO:0007669"/>
    <property type="project" value="UniProtKB-KW"/>
</dbReference>
<dbReference type="Proteomes" id="UP001164653">
    <property type="component" value="Chromosome"/>
</dbReference>
<dbReference type="GO" id="GO:0008168">
    <property type="term" value="F:methyltransferase activity"/>
    <property type="evidence" value="ECO:0007669"/>
    <property type="project" value="UniProtKB-KW"/>
</dbReference>
<dbReference type="EMBL" id="CP112998">
    <property type="protein sequence ID" value="WAC13449.1"/>
    <property type="molecule type" value="Genomic_DNA"/>
</dbReference>
<proteinExistence type="predicted"/>